<proteinExistence type="predicted"/>
<evidence type="ECO:0000256" key="1">
    <source>
        <dbReference type="SAM" id="SignalP"/>
    </source>
</evidence>
<accession>A0A212L460</accession>
<dbReference type="Pfam" id="PF10080">
    <property type="entry name" value="FtrD-like"/>
    <property type="match status" value="1"/>
</dbReference>
<evidence type="ECO:0000259" key="2">
    <source>
        <dbReference type="Pfam" id="PF10080"/>
    </source>
</evidence>
<evidence type="ECO:0000313" key="3">
    <source>
        <dbReference type="EMBL" id="SCM72139.1"/>
    </source>
</evidence>
<dbReference type="RefSeq" id="WP_179980066.1">
    <property type="nucleotide sequence ID" value="NZ_LT608333.1"/>
</dbReference>
<protein>
    <submittedName>
        <fullName evidence="3">Membrane protein-like protein</fullName>
    </submittedName>
</protein>
<dbReference type="InterPro" id="IPR018758">
    <property type="entry name" value="FtrD-like"/>
</dbReference>
<organism evidence="3">
    <name type="scientific">uncultured Desulfovibrio sp</name>
    <dbReference type="NCBI Taxonomy" id="167968"/>
    <lineage>
        <taxon>Bacteria</taxon>
        <taxon>Pseudomonadati</taxon>
        <taxon>Thermodesulfobacteriota</taxon>
        <taxon>Desulfovibrionia</taxon>
        <taxon>Desulfovibrionales</taxon>
        <taxon>Desulfovibrionaceae</taxon>
        <taxon>Desulfovibrio</taxon>
        <taxon>environmental samples</taxon>
    </lineage>
</organism>
<dbReference type="AlphaFoldDB" id="A0A212L460"/>
<gene>
    <name evidence="3" type="ORF">KL86DES1_20420</name>
</gene>
<feature type="chain" id="PRO_5011990355" evidence="1">
    <location>
        <begin position="45"/>
        <end position="175"/>
    </location>
</feature>
<keyword evidence="1" id="KW-0732">Signal</keyword>
<feature type="domain" description="Membrane iron-sulfur containing protein FtrD-like" evidence="2">
    <location>
        <begin position="74"/>
        <end position="172"/>
    </location>
</feature>
<sequence length="175" mass="18470">MRHPHTTGYSTAKALPLPFDRQVRALLLTALALCCALFAAPAQAGPFGNLFSKETVLEVKDGAVSLPVSGVSVKASFYKVKIDGTDVIFFALLDSAGKVRVALDACDSCWASGKGYKQQGDSMVCQNCGMAFHADRIGLRKGGCNPHPVAYSLSDATVVIPATELQAGVKFFGSR</sequence>
<dbReference type="EMBL" id="FMJC01000002">
    <property type="protein sequence ID" value="SCM72139.1"/>
    <property type="molecule type" value="Genomic_DNA"/>
</dbReference>
<feature type="signal peptide" evidence="1">
    <location>
        <begin position="1"/>
        <end position="44"/>
    </location>
</feature>
<name>A0A212L460_9BACT</name>
<reference evidence="3" key="1">
    <citation type="submission" date="2016-08" db="EMBL/GenBank/DDBJ databases">
        <authorList>
            <person name="Seilhamer J.J."/>
        </authorList>
    </citation>
    <scope>NUCLEOTIDE SEQUENCE</scope>
    <source>
        <strain evidence="3">86-1</strain>
    </source>
</reference>